<keyword evidence="1" id="KW-1133">Transmembrane helix</keyword>
<protein>
    <recommendedName>
        <fullName evidence="2">Tachylectin 2 domain-containing protein</fullName>
    </recommendedName>
</protein>
<comment type="caution">
    <text evidence="3">The sequence shown here is derived from an EMBL/GenBank/DDBJ whole genome shotgun (WGS) entry which is preliminary data.</text>
</comment>
<accession>A0AAV6YQS3</accession>
<dbReference type="SUPFAM" id="SSF50934">
    <property type="entry name" value="Tachylectin-2"/>
    <property type="match status" value="1"/>
</dbReference>
<sequence>MRPSHQLSGCYIDLVFIIHTAVTFPMFLILETLLLTVAKDGTVRMGVPPNHHQDNYPARALVLGKLENFSHVLCSPEGELFCVRGEDLYRGPMMSHKDVDWFSTAKRVGKCDWNKFKNLFFTPCGELCGITNNGEFYKGPQPDNENSSWMYGQATKIGAKGWDLCEAVTCDQSGDLYVVTKDDKLVQAKPPTRAQDYEEWLKTSTERGGSGWLRLCHFMSFTPGQRDPLWCVDKEDGNIYRGSIPEDGTYVDKAEHLGFGYHGFGFLAFTEDKTIIDVIKCDLQHEPWGPRYSNPRVIEDRIYDNRYSSSPLKHSFTFDATLTEFGSFSNDHGFIFAAGADKFGSEMSNLLMNHEAVRRILLSKNGNWSSRETNENKVRFSSSYEVEVPPRKAIQVEASVMKGDLAVQYRATVRTLYGFIKEIRGSWNVSIYNKLTIRQVDYSGQ</sequence>
<organism evidence="3 4">
    <name type="scientific">Engystomops pustulosus</name>
    <name type="common">Tungara frog</name>
    <name type="synonym">Physalaemus pustulosus</name>
    <dbReference type="NCBI Taxonomy" id="76066"/>
    <lineage>
        <taxon>Eukaryota</taxon>
        <taxon>Metazoa</taxon>
        <taxon>Chordata</taxon>
        <taxon>Craniata</taxon>
        <taxon>Vertebrata</taxon>
        <taxon>Euteleostomi</taxon>
        <taxon>Amphibia</taxon>
        <taxon>Batrachia</taxon>
        <taxon>Anura</taxon>
        <taxon>Neobatrachia</taxon>
        <taxon>Hyloidea</taxon>
        <taxon>Leptodactylidae</taxon>
        <taxon>Leiuperinae</taxon>
        <taxon>Engystomops</taxon>
    </lineage>
</organism>
<dbReference type="Gene3D" id="2.115.10.10">
    <property type="entry name" value="Tachylectin 2"/>
    <property type="match status" value="1"/>
</dbReference>
<feature type="transmembrane region" description="Helical" evidence="1">
    <location>
        <begin position="12"/>
        <end position="35"/>
    </location>
</feature>
<evidence type="ECO:0000256" key="1">
    <source>
        <dbReference type="SAM" id="Phobius"/>
    </source>
</evidence>
<evidence type="ECO:0000313" key="3">
    <source>
        <dbReference type="EMBL" id="KAG8539734.1"/>
    </source>
</evidence>
<gene>
    <name evidence="3" type="ORF">GDO81_020450</name>
</gene>
<keyword evidence="4" id="KW-1185">Reference proteome</keyword>
<dbReference type="InterPro" id="IPR023294">
    <property type="entry name" value="Tachylectin2"/>
</dbReference>
<dbReference type="EMBL" id="WNYA01013257">
    <property type="protein sequence ID" value="KAG8539734.1"/>
    <property type="molecule type" value="Genomic_DNA"/>
</dbReference>
<keyword evidence="1" id="KW-0472">Membrane</keyword>
<dbReference type="SUPFAM" id="SSF56973">
    <property type="entry name" value="Aerolisin/ETX pore-forming domain"/>
    <property type="match status" value="1"/>
</dbReference>
<dbReference type="Pfam" id="PF14517">
    <property type="entry name" value="Tachylectin"/>
    <property type="match status" value="1"/>
</dbReference>
<proteinExistence type="predicted"/>
<dbReference type="Gene3D" id="2.170.15.10">
    <property type="entry name" value="Proaerolysin, chain A, domain 3"/>
    <property type="match status" value="1"/>
</dbReference>
<keyword evidence="1" id="KW-0812">Transmembrane</keyword>
<evidence type="ECO:0000313" key="4">
    <source>
        <dbReference type="Proteomes" id="UP000824782"/>
    </source>
</evidence>
<name>A0AAV6YQS3_ENGPU</name>
<evidence type="ECO:0000259" key="2">
    <source>
        <dbReference type="Pfam" id="PF14517"/>
    </source>
</evidence>
<reference evidence="3" key="1">
    <citation type="thesis" date="2020" institute="ProQuest LLC" country="789 East Eisenhower Parkway, Ann Arbor, MI, USA">
        <title>Comparative Genomics and Chromosome Evolution.</title>
        <authorList>
            <person name="Mudd A.B."/>
        </authorList>
    </citation>
    <scope>NUCLEOTIDE SEQUENCE</scope>
    <source>
        <strain evidence="3">237g6f4</strain>
        <tissue evidence="3">Blood</tissue>
    </source>
</reference>
<dbReference type="Proteomes" id="UP000824782">
    <property type="component" value="Unassembled WGS sequence"/>
</dbReference>
<feature type="domain" description="Tachylectin 2" evidence="2">
    <location>
        <begin position="37"/>
        <end position="264"/>
    </location>
</feature>
<dbReference type="InterPro" id="IPR036813">
    <property type="entry name" value="Tachylectin2_sf"/>
</dbReference>
<dbReference type="AlphaFoldDB" id="A0AAV6YQS3"/>